<dbReference type="InterPro" id="IPR022227">
    <property type="entry name" value="DUF3754"/>
</dbReference>
<proteinExistence type="predicted"/>
<evidence type="ECO:0000256" key="1">
    <source>
        <dbReference type="SAM" id="Phobius"/>
    </source>
</evidence>
<dbReference type="PANTHER" id="PTHR33645">
    <property type="entry name" value="AMINOPEPTIDASE (DUF3754)"/>
    <property type="match status" value="1"/>
</dbReference>
<feature type="transmembrane region" description="Helical" evidence="1">
    <location>
        <begin position="201"/>
        <end position="222"/>
    </location>
</feature>
<name>A0AAV5LTC8_9ROSI</name>
<dbReference type="Pfam" id="PF12576">
    <property type="entry name" value="DUF3754"/>
    <property type="match status" value="1"/>
</dbReference>
<organism evidence="2 3">
    <name type="scientific">Rubroshorea leprosula</name>
    <dbReference type="NCBI Taxonomy" id="152421"/>
    <lineage>
        <taxon>Eukaryota</taxon>
        <taxon>Viridiplantae</taxon>
        <taxon>Streptophyta</taxon>
        <taxon>Embryophyta</taxon>
        <taxon>Tracheophyta</taxon>
        <taxon>Spermatophyta</taxon>
        <taxon>Magnoliopsida</taxon>
        <taxon>eudicotyledons</taxon>
        <taxon>Gunneridae</taxon>
        <taxon>Pentapetalae</taxon>
        <taxon>rosids</taxon>
        <taxon>malvids</taxon>
        <taxon>Malvales</taxon>
        <taxon>Dipterocarpaceae</taxon>
        <taxon>Rubroshorea</taxon>
    </lineage>
</organism>
<evidence type="ECO:0008006" key="4">
    <source>
        <dbReference type="Google" id="ProtNLM"/>
    </source>
</evidence>
<feature type="transmembrane region" description="Helical" evidence="1">
    <location>
        <begin position="228"/>
        <end position="247"/>
    </location>
</feature>
<comment type="caution">
    <text evidence="2">The sequence shown here is derived from an EMBL/GenBank/DDBJ whole genome shotgun (WGS) entry which is preliminary data.</text>
</comment>
<dbReference type="AlphaFoldDB" id="A0AAV5LTC8"/>
<gene>
    <name evidence="2" type="ORF">SLEP1_g48310</name>
</gene>
<keyword evidence="1" id="KW-0472">Membrane</keyword>
<keyword evidence="1" id="KW-1133">Transmembrane helix</keyword>
<evidence type="ECO:0000313" key="3">
    <source>
        <dbReference type="Proteomes" id="UP001054252"/>
    </source>
</evidence>
<dbReference type="PANTHER" id="PTHR33645:SF5">
    <property type="entry name" value="AMINOPEPTIDASE"/>
    <property type="match status" value="1"/>
</dbReference>
<keyword evidence="1" id="KW-0812">Transmembrane</keyword>
<keyword evidence="3" id="KW-1185">Reference proteome</keyword>
<evidence type="ECO:0000313" key="2">
    <source>
        <dbReference type="EMBL" id="GKV40699.1"/>
    </source>
</evidence>
<dbReference type="EMBL" id="BPVZ01000143">
    <property type="protein sequence ID" value="GKV40699.1"/>
    <property type="molecule type" value="Genomic_DNA"/>
</dbReference>
<accession>A0AAV5LTC8</accession>
<dbReference type="Proteomes" id="UP001054252">
    <property type="component" value="Unassembled WGS sequence"/>
</dbReference>
<reference evidence="2 3" key="1">
    <citation type="journal article" date="2021" name="Commun. Biol.">
        <title>The genome of Shorea leprosula (Dipterocarpaceae) highlights the ecological relevance of drought in aseasonal tropical rainforests.</title>
        <authorList>
            <person name="Ng K.K.S."/>
            <person name="Kobayashi M.J."/>
            <person name="Fawcett J.A."/>
            <person name="Hatakeyama M."/>
            <person name="Paape T."/>
            <person name="Ng C.H."/>
            <person name="Ang C.C."/>
            <person name="Tnah L.H."/>
            <person name="Lee C.T."/>
            <person name="Nishiyama T."/>
            <person name="Sese J."/>
            <person name="O'Brien M.J."/>
            <person name="Copetti D."/>
            <person name="Mohd Noor M.I."/>
            <person name="Ong R.C."/>
            <person name="Putra M."/>
            <person name="Sireger I.Z."/>
            <person name="Indrioko S."/>
            <person name="Kosugi Y."/>
            <person name="Izuno A."/>
            <person name="Isagi Y."/>
            <person name="Lee S.L."/>
            <person name="Shimizu K.K."/>
        </authorList>
    </citation>
    <scope>NUCLEOTIDE SEQUENCE [LARGE SCALE GENOMIC DNA]</scope>
    <source>
        <strain evidence="2">214</strain>
    </source>
</reference>
<protein>
    <recommendedName>
        <fullName evidence="4">Aminopeptidase</fullName>
    </recommendedName>
</protein>
<sequence length="360" mass="41317">MVKKKDIIRLERESVIPIVKQKIITTLAELLEHKSDRSEFLKLCQRIEYTIRAWYVLQFEDLIQLYSLFDPIHGAQKLEQQNLSPEEIDTLEHNFLTYLFQVMDKSNFKITTDDEIDIALSAQYRLSLPIVVDESKVDKRLFERYFEKHSRDNLPHFADKYMIFRRGFGIDHMTAFFVNAKINTIIARPEKKNPGLTPMDWVKFLVSAAIGLVTVISSLSIPKANIKVIFGILTAVVGYCVKTYFSFQKILINYQNLITQSVYNKQLDSGRGTLLHLCDEVIQQEENLDLLCEELIKKKFGENCNFDVDDAVQKLDKLGLVSQDNIGAYTCINLKDANKIIGITTEELVLKARDGGGLPP</sequence>